<dbReference type="Proteomes" id="UP000054558">
    <property type="component" value="Unassembled WGS sequence"/>
</dbReference>
<keyword evidence="2" id="KW-1185">Reference proteome</keyword>
<gene>
    <name evidence="1" type="ORF">KFL_000060090</name>
</gene>
<accession>A0A0U9HLX0</accession>
<protein>
    <recommendedName>
        <fullName evidence="3">Cysteine-rich transmembrane CYSTM domain-containing protein</fullName>
    </recommendedName>
</protein>
<proteinExistence type="predicted"/>
<evidence type="ECO:0000313" key="2">
    <source>
        <dbReference type="Proteomes" id="UP000054558"/>
    </source>
</evidence>
<dbReference type="OrthoDB" id="3261439at2759"/>
<dbReference type="EMBL" id="DF236955">
    <property type="protein sequence ID" value="GAQ77944.1"/>
    <property type="molecule type" value="Genomic_DNA"/>
</dbReference>
<organism evidence="1 2">
    <name type="scientific">Klebsormidium nitens</name>
    <name type="common">Green alga</name>
    <name type="synonym">Ulothrix nitens</name>
    <dbReference type="NCBI Taxonomy" id="105231"/>
    <lineage>
        <taxon>Eukaryota</taxon>
        <taxon>Viridiplantae</taxon>
        <taxon>Streptophyta</taxon>
        <taxon>Klebsormidiophyceae</taxon>
        <taxon>Klebsormidiales</taxon>
        <taxon>Klebsormidiaceae</taxon>
        <taxon>Klebsormidium</taxon>
    </lineage>
</organism>
<dbReference type="AlphaFoldDB" id="A0A0U9HLX0"/>
<sequence length="141" mass="15247">MQAHEHPTALADSNFKQTERVQSLELHSFCGGETDPSRPFALLTGAIQPQGFPLPKSSYHFPYHVQRTPAFFHSKLLASSKSLLISTLNMGFIKACLITLCCCFAVDECAQCIEDIICCPCNLCCGAPADEVVTGGATATY</sequence>
<evidence type="ECO:0000313" key="1">
    <source>
        <dbReference type="EMBL" id="GAQ77944.1"/>
    </source>
</evidence>
<name>A0A0U9HLX0_KLENI</name>
<reference evidence="1 2" key="1">
    <citation type="journal article" date="2014" name="Nat. Commun.">
        <title>Klebsormidium flaccidum genome reveals primary factors for plant terrestrial adaptation.</title>
        <authorList>
            <person name="Hori K."/>
            <person name="Maruyama F."/>
            <person name="Fujisawa T."/>
            <person name="Togashi T."/>
            <person name="Yamamoto N."/>
            <person name="Seo M."/>
            <person name="Sato S."/>
            <person name="Yamada T."/>
            <person name="Mori H."/>
            <person name="Tajima N."/>
            <person name="Moriyama T."/>
            <person name="Ikeuchi M."/>
            <person name="Watanabe M."/>
            <person name="Wada H."/>
            <person name="Kobayashi K."/>
            <person name="Saito M."/>
            <person name="Masuda T."/>
            <person name="Sasaki-Sekimoto Y."/>
            <person name="Mashiguchi K."/>
            <person name="Awai K."/>
            <person name="Shimojima M."/>
            <person name="Masuda S."/>
            <person name="Iwai M."/>
            <person name="Nobusawa T."/>
            <person name="Narise T."/>
            <person name="Kondo S."/>
            <person name="Saito H."/>
            <person name="Sato R."/>
            <person name="Murakawa M."/>
            <person name="Ihara Y."/>
            <person name="Oshima-Yamada Y."/>
            <person name="Ohtaka K."/>
            <person name="Satoh M."/>
            <person name="Sonobe K."/>
            <person name="Ishii M."/>
            <person name="Ohtani R."/>
            <person name="Kanamori-Sato M."/>
            <person name="Honoki R."/>
            <person name="Miyazaki D."/>
            <person name="Mochizuki H."/>
            <person name="Umetsu J."/>
            <person name="Higashi K."/>
            <person name="Shibata D."/>
            <person name="Kamiya Y."/>
            <person name="Sato N."/>
            <person name="Nakamura Y."/>
            <person name="Tabata S."/>
            <person name="Ida S."/>
            <person name="Kurokawa K."/>
            <person name="Ohta H."/>
        </authorList>
    </citation>
    <scope>NUCLEOTIDE SEQUENCE [LARGE SCALE GENOMIC DNA]</scope>
    <source>
        <strain evidence="1 2">NIES-2285</strain>
    </source>
</reference>
<evidence type="ECO:0008006" key="3">
    <source>
        <dbReference type="Google" id="ProtNLM"/>
    </source>
</evidence>